<dbReference type="InterPro" id="IPR004038">
    <property type="entry name" value="Ribosomal_eL8/eL30/eS12/Gad45"/>
</dbReference>
<dbReference type="SUPFAM" id="SSF55315">
    <property type="entry name" value="L30e-like"/>
    <property type="match status" value="1"/>
</dbReference>
<keyword evidence="2" id="KW-0687">Ribonucleoprotein</keyword>
<evidence type="ECO:0000313" key="2">
    <source>
        <dbReference type="EMBL" id="SLK17418.1"/>
    </source>
</evidence>
<dbReference type="AlphaFoldDB" id="A0A1U6JAT9"/>
<dbReference type="InterPro" id="IPR029064">
    <property type="entry name" value="Ribosomal_eL30-like_sf"/>
</dbReference>
<proteinExistence type="predicted"/>
<dbReference type="EMBL" id="LT799839">
    <property type="protein sequence ID" value="SLK17418.1"/>
    <property type="molecule type" value="Genomic_DNA"/>
</dbReference>
<reference evidence="3" key="1">
    <citation type="submission" date="2017-03" db="EMBL/GenBank/DDBJ databases">
        <authorList>
            <person name="Falquet L."/>
            <person name="Falquet L."/>
        </authorList>
    </citation>
    <scope>NUCLEOTIDE SEQUENCE [LARGE SCALE GENOMIC DNA]</scope>
</reference>
<dbReference type="OrthoDB" id="9794863at2"/>
<dbReference type="Pfam" id="PF01248">
    <property type="entry name" value="Ribosomal_L7Ae"/>
    <property type="match status" value="1"/>
</dbReference>
<sequence>MNKFFNFLGLAKRSGNVIEGYSKCNEQRNRMDINLFIISNDASDSTKRKFINHCNIKEIPYIEDFSKEELGYSIGREEVKILAIGDGNMAKKLYALYQDGKNQI</sequence>
<keyword evidence="2" id="KW-0689">Ribosomal protein</keyword>
<evidence type="ECO:0000313" key="3">
    <source>
        <dbReference type="Proteomes" id="UP000190476"/>
    </source>
</evidence>
<dbReference type="Proteomes" id="UP000190476">
    <property type="component" value="Chromosome I"/>
</dbReference>
<evidence type="ECO:0000259" key="1">
    <source>
        <dbReference type="Pfam" id="PF01248"/>
    </source>
</evidence>
<name>A0A1U6JAT9_9CLOT</name>
<dbReference type="RefSeq" id="WP_079481324.1">
    <property type="nucleotide sequence ID" value="NZ_CBML010000006.1"/>
</dbReference>
<dbReference type="STRING" id="1351755.CCH01_12480"/>
<accession>A0A1U6JAT9</accession>
<keyword evidence="3" id="KW-1185">Reference proteome</keyword>
<feature type="domain" description="Ribosomal protein eL8/eL30/eS12/Gadd45" evidence="1">
    <location>
        <begin position="7"/>
        <end position="92"/>
    </location>
</feature>
<dbReference type="Gene3D" id="3.30.1330.30">
    <property type="match status" value="1"/>
</dbReference>
<organism evidence="2 3">
    <name type="scientific">Clostridium chauvoei JF4335</name>
    <dbReference type="NCBI Taxonomy" id="1351755"/>
    <lineage>
        <taxon>Bacteria</taxon>
        <taxon>Bacillati</taxon>
        <taxon>Bacillota</taxon>
        <taxon>Clostridia</taxon>
        <taxon>Eubacteriales</taxon>
        <taxon>Clostridiaceae</taxon>
        <taxon>Clostridium</taxon>
    </lineage>
</organism>
<dbReference type="GeneID" id="66301583"/>
<dbReference type="GO" id="GO:0005840">
    <property type="term" value="C:ribosome"/>
    <property type="evidence" value="ECO:0007669"/>
    <property type="project" value="UniProtKB-KW"/>
</dbReference>
<protein>
    <submittedName>
        <fullName evidence="2">Putative Ribosomal protein L7Ae/L30e/S12e/Gadd45</fullName>
    </submittedName>
</protein>
<gene>
    <name evidence="2" type="ORF">CCH01_12480</name>
</gene>
<dbReference type="NCBIfam" id="NF004078">
    <property type="entry name" value="PRK05583.1"/>
    <property type="match status" value="1"/>
</dbReference>